<dbReference type="GO" id="GO:0003676">
    <property type="term" value="F:nucleic acid binding"/>
    <property type="evidence" value="ECO:0007669"/>
    <property type="project" value="InterPro"/>
</dbReference>
<sequence>MNRSLKQTLAKLCQETGLPWIDMLPVALLKVRCSPRAGIGFSPFEILYGRPPPLISLKGNTRELGDLELHKQLQGLGLTISQIYKWVTDRIPVSLGITVHPH</sequence>
<name>A0A480LA32_PIG</name>
<evidence type="ECO:0000313" key="1">
    <source>
        <dbReference type="EMBL" id="HDA70648.1"/>
    </source>
</evidence>
<dbReference type="Gene3D" id="3.30.420.10">
    <property type="entry name" value="Ribonuclease H-like superfamily/Ribonuclease H"/>
    <property type="match status" value="1"/>
</dbReference>
<dbReference type="InterPro" id="IPR012337">
    <property type="entry name" value="RNaseH-like_sf"/>
</dbReference>
<dbReference type="SUPFAM" id="SSF53098">
    <property type="entry name" value="Ribonuclease H-like"/>
    <property type="match status" value="1"/>
</dbReference>
<reference evidence="1" key="1">
    <citation type="journal article" date="2019" name="PeerJ">
        <title>Genes of the pig, Sus scrofa, reconstructed with EvidentialGene.</title>
        <authorList>
            <person name="Gilbert D.G."/>
        </authorList>
    </citation>
    <scope>NUCLEOTIDE SEQUENCE</scope>
</reference>
<dbReference type="EMBL" id="DQIR01115172">
    <property type="protein sequence ID" value="HDA70648.1"/>
    <property type="molecule type" value="Transcribed_RNA"/>
</dbReference>
<dbReference type="InterPro" id="IPR036397">
    <property type="entry name" value="RNaseH_sf"/>
</dbReference>
<dbReference type="AlphaFoldDB" id="A0A480LA32"/>
<accession>A0A480LA32</accession>
<proteinExistence type="predicted"/>
<protein>
    <submittedName>
        <fullName evidence="1">Uncharacterized protein</fullName>
    </submittedName>
</protein>
<organism evidence="1">
    <name type="scientific">Sus scrofa</name>
    <name type="common">Pig</name>
    <dbReference type="NCBI Taxonomy" id="9823"/>
    <lineage>
        <taxon>Eukaryota</taxon>
        <taxon>Metazoa</taxon>
        <taxon>Chordata</taxon>
        <taxon>Craniata</taxon>
        <taxon>Vertebrata</taxon>
        <taxon>Euteleostomi</taxon>
        <taxon>Mammalia</taxon>
        <taxon>Eutheria</taxon>
        <taxon>Laurasiatheria</taxon>
        <taxon>Artiodactyla</taxon>
        <taxon>Suina</taxon>
        <taxon>Suidae</taxon>
        <taxon>Sus</taxon>
    </lineage>
</organism>
<dbReference type="EMBL" id="DQIR01133142">
    <property type="protein sequence ID" value="HDA88618.1"/>
    <property type="molecule type" value="Transcribed_RNA"/>
</dbReference>